<dbReference type="OrthoDB" id="10492775at2759"/>
<feature type="region of interest" description="Disordered" evidence="1">
    <location>
        <begin position="40"/>
        <end position="66"/>
    </location>
</feature>
<proteinExistence type="predicted"/>
<feature type="compositionally biased region" description="Polar residues" evidence="1">
    <location>
        <begin position="1"/>
        <end position="15"/>
    </location>
</feature>
<dbReference type="EMBL" id="OV696687">
    <property type="protein sequence ID" value="CAH1252587.1"/>
    <property type="molecule type" value="Genomic_DNA"/>
</dbReference>
<organism evidence="2 3">
    <name type="scientific">Branchiostoma lanceolatum</name>
    <name type="common">Common lancelet</name>
    <name type="synonym">Amphioxus lanceolatum</name>
    <dbReference type="NCBI Taxonomy" id="7740"/>
    <lineage>
        <taxon>Eukaryota</taxon>
        <taxon>Metazoa</taxon>
        <taxon>Chordata</taxon>
        <taxon>Cephalochordata</taxon>
        <taxon>Leptocardii</taxon>
        <taxon>Amphioxiformes</taxon>
        <taxon>Branchiostomatidae</taxon>
        <taxon>Branchiostoma</taxon>
    </lineage>
</organism>
<feature type="region of interest" description="Disordered" evidence="1">
    <location>
        <begin position="1"/>
        <end position="28"/>
    </location>
</feature>
<sequence length="66" mass="6837">MSSAQGNGGQDSSVGGNVAVRRDATRELPDELCRESCGGVQRVSSEATARTQPADLPGCGRKMETV</sequence>
<keyword evidence="3" id="KW-1185">Reference proteome</keyword>
<reference evidence="2" key="1">
    <citation type="submission" date="2022-01" db="EMBL/GenBank/DDBJ databases">
        <authorList>
            <person name="Braso-Vives M."/>
        </authorList>
    </citation>
    <scope>NUCLEOTIDE SEQUENCE</scope>
</reference>
<dbReference type="AlphaFoldDB" id="A0A8J9ZF83"/>
<evidence type="ECO:0000256" key="1">
    <source>
        <dbReference type="SAM" id="MobiDB-lite"/>
    </source>
</evidence>
<evidence type="ECO:0000313" key="2">
    <source>
        <dbReference type="EMBL" id="CAH1252587.1"/>
    </source>
</evidence>
<evidence type="ECO:0000313" key="3">
    <source>
        <dbReference type="Proteomes" id="UP000838412"/>
    </source>
</evidence>
<name>A0A8J9ZF83_BRALA</name>
<dbReference type="Proteomes" id="UP000838412">
    <property type="component" value="Chromosome 2"/>
</dbReference>
<feature type="compositionally biased region" description="Polar residues" evidence="1">
    <location>
        <begin position="42"/>
        <end position="51"/>
    </location>
</feature>
<gene>
    <name evidence="2" type="primary">Hypp947</name>
    <name evidence="2" type="ORF">BLAG_LOCUS12623</name>
</gene>
<accession>A0A8J9ZF83</accession>
<protein>
    <submittedName>
        <fullName evidence="2">Hypp947 protein</fullName>
    </submittedName>
</protein>